<evidence type="ECO:0000313" key="1">
    <source>
        <dbReference type="EMBL" id="GAM13551.1"/>
    </source>
</evidence>
<comment type="caution">
    <text evidence="1">The sequence shown here is derived from an EMBL/GenBank/DDBJ whole genome shotgun (WGS) entry which is preliminary data.</text>
</comment>
<organism evidence="1 2">
    <name type="scientific">Mesobacillus selenatarsenatis (strain DSM 18680 / JCM 14380 / FERM P-15431 / SF-1)</name>
    <dbReference type="NCBI Taxonomy" id="1321606"/>
    <lineage>
        <taxon>Bacteria</taxon>
        <taxon>Bacillati</taxon>
        <taxon>Bacillota</taxon>
        <taxon>Bacilli</taxon>
        <taxon>Bacillales</taxon>
        <taxon>Bacillaceae</taxon>
        <taxon>Mesobacillus</taxon>
    </lineage>
</organism>
<evidence type="ECO:0000313" key="2">
    <source>
        <dbReference type="Proteomes" id="UP000031014"/>
    </source>
</evidence>
<dbReference type="AlphaFoldDB" id="A0A0A8X5Y0"/>
<sequence length="121" mass="13733">MNLSFNNLFNKAKTTLHHAYSHAKETLYSITGTSSASVQQIADFVKTHPDATVVKKEYLGVNLSFYELVQGEMSYYLETKNAKVLQLDVHSHNHTVVAYRSYRDHLSVNTPVKFPNAQNTK</sequence>
<reference evidence="1 2" key="1">
    <citation type="submission" date="2013-06" db="EMBL/GenBank/DDBJ databases">
        <title>Whole genome shotgun sequence of Bacillus selenatarsenatis SF-1.</title>
        <authorList>
            <person name="Kuroda M."/>
            <person name="Sei K."/>
            <person name="Yamashita M."/>
            <person name="Ike M."/>
        </authorList>
    </citation>
    <scope>NUCLEOTIDE SEQUENCE [LARGE SCALE GENOMIC DNA]</scope>
    <source>
        <strain evidence="1 2">SF-1</strain>
    </source>
</reference>
<accession>A0A0A8X5Y0</accession>
<proteinExistence type="predicted"/>
<keyword evidence="2" id="KW-1185">Reference proteome</keyword>
<protein>
    <submittedName>
        <fullName evidence="1">Uncharacterized protein</fullName>
    </submittedName>
</protein>
<dbReference type="EMBL" id="BASE01000035">
    <property type="protein sequence ID" value="GAM13551.1"/>
    <property type="molecule type" value="Genomic_DNA"/>
</dbReference>
<dbReference type="Proteomes" id="UP000031014">
    <property type="component" value="Unassembled WGS sequence"/>
</dbReference>
<dbReference type="STRING" id="1321606.SAMD00020551_1696"/>
<dbReference type="OrthoDB" id="2970246at2"/>
<gene>
    <name evidence="1" type="ORF">SAMD00020551_1696</name>
</gene>
<name>A0A0A8X5Y0_MESS1</name>
<dbReference type="RefSeq" id="WP_052442129.1">
    <property type="nucleotide sequence ID" value="NZ_BASE01000035.1"/>
</dbReference>